<comment type="caution">
    <text evidence="3">The sequence shown here is derived from an EMBL/GenBank/DDBJ whole genome shotgun (WGS) entry which is preliminary data.</text>
</comment>
<evidence type="ECO:0000313" key="4">
    <source>
        <dbReference type="Proteomes" id="UP001156903"/>
    </source>
</evidence>
<evidence type="ECO:0000256" key="2">
    <source>
        <dbReference type="SAM" id="MobiDB-lite"/>
    </source>
</evidence>
<keyword evidence="4" id="KW-1185">Reference proteome</keyword>
<protein>
    <submittedName>
        <fullName evidence="3">DNA polymerase</fullName>
    </submittedName>
</protein>
<proteinExistence type="predicted"/>
<dbReference type="Proteomes" id="UP001156903">
    <property type="component" value="Unassembled WGS sequence"/>
</dbReference>
<name>A0ABQ6C6C0_9BURK</name>
<gene>
    <name evidence="3" type="ORF">GCM10007935_32900</name>
</gene>
<reference evidence="4" key="1">
    <citation type="journal article" date="2019" name="Int. J. Syst. Evol. Microbiol.">
        <title>The Global Catalogue of Microorganisms (GCM) 10K type strain sequencing project: providing services to taxonomists for standard genome sequencing and annotation.</title>
        <authorList>
            <consortium name="The Broad Institute Genomics Platform"/>
            <consortium name="The Broad Institute Genome Sequencing Center for Infectious Disease"/>
            <person name="Wu L."/>
            <person name="Ma J."/>
        </authorList>
    </citation>
    <scope>NUCLEOTIDE SEQUENCE [LARGE SCALE GENOMIC DNA]</scope>
    <source>
        <strain evidence="4">NBRC 109341</strain>
    </source>
</reference>
<dbReference type="InterPro" id="IPR050356">
    <property type="entry name" value="SulA_CellDiv_inhibitor"/>
</dbReference>
<keyword evidence="1" id="KW-0227">DNA damage</keyword>
<dbReference type="CDD" id="cd03468">
    <property type="entry name" value="PolY_like"/>
    <property type="match status" value="1"/>
</dbReference>
<dbReference type="InterPro" id="IPR043502">
    <property type="entry name" value="DNA/RNA_pol_sf"/>
</dbReference>
<dbReference type="SUPFAM" id="SSF56672">
    <property type="entry name" value="DNA/RNA polymerases"/>
    <property type="match status" value="1"/>
</dbReference>
<dbReference type="PANTHER" id="PTHR35369:SF2">
    <property type="entry name" value="BLR3025 PROTEIN"/>
    <property type="match status" value="1"/>
</dbReference>
<dbReference type="EMBL" id="BSPB01000035">
    <property type="protein sequence ID" value="GLS15853.1"/>
    <property type="molecule type" value="Genomic_DNA"/>
</dbReference>
<accession>A0ABQ6C6C0</accession>
<organism evidence="3 4">
    <name type="scientific">Hydrogenophaga electricum</name>
    <dbReference type="NCBI Taxonomy" id="1230953"/>
    <lineage>
        <taxon>Bacteria</taxon>
        <taxon>Pseudomonadati</taxon>
        <taxon>Pseudomonadota</taxon>
        <taxon>Betaproteobacteria</taxon>
        <taxon>Burkholderiales</taxon>
        <taxon>Comamonadaceae</taxon>
        <taxon>Hydrogenophaga</taxon>
    </lineage>
</organism>
<evidence type="ECO:0000313" key="3">
    <source>
        <dbReference type="EMBL" id="GLS15853.1"/>
    </source>
</evidence>
<dbReference type="PANTHER" id="PTHR35369">
    <property type="entry name" value="BLR3025 PROTEIN-RELATED"/>
    <property type="match status" value="1"/>
</dbReference>
<feature type="region of interest" description="Disordered" evidence="2">
    <location>
        <begin position="325"/>
        <end position="347"/>
    </location>
</feature>
<evidence type="ECO:0000256" key="1">
    <source>
        <dbReference type="ARBA" id="ARBA00022763"/>
    </source>
</evidence>
<dbReference type="RefSeq" id="WP_284308661.1">
    <property type="nucleotide sequence ID" value="NZ_BSPB01000035.1"/>
</dbReference>
<sequence length="430" mass="46566">MWWCALLPETCGPCPIDAAGLALWALQFTPRVAQVEAAVVMEVSASLRLFGGAAALAGRVREGAAVFGAVRLAWGPNSLAALALARTGQAWVDGRTLADQLDGLPLQALAAAAPHRAALGRMGCTSLGALRRLPRAGVARRFDAGLLEALDRLYGQQAEAHEWLRVPEHFDARLELAYRVDTAPALLAGAQHLLQALAGWLSARQVGITAFTLHWAHDALRSRAAGEGDSVTVRTAEITRDPVHLGRLLAEHLGQTTLAAPVGDLRLVAHECQPLPGASASWLPEDATDGEPLPRTLERLAIRLGAGRVVRPVLREDHRPERMTDWVPANRPLGAAPRGDAPSGPQPGFLRPEPLRLLVLNHRPHYGGELQLLLGPQRVEAGWWDRDEARGEHGHTARDYWVARSPQAGVLWVFQTRDAEPAWYLHGFFA</sequence>